<feature type="compositionally biased region" description="Polar residues" evidence="1">
    <location>
        <begin position="61"/>
        <end position="88"/>
    </location>
</feature>
<feature type="region of interest" description="Disordered" evidence="1">
    <location>
        <begin position="1"/>
        <end position="26"/>
    </location>
</feature>
<dbReference type="Proteomes" id="UP000027222">
    <property type="component" value="Unassembled WGS sequence"/>
</dbReference>
<feature type="compositionally biased region" description="Basic residues" evidence="1">
    <location>
        <begin position="1"/>
        <end position="12"/>
    </location>
</feature>
<protein>
    <recommendedName>
        <fullName evidence="2">CxC2-like cysteine cluster KDZ transposase-associated domain-containing protein</fullName>
    </recommendedName>
</protein>
<feature type="region of interest" description="Disordered" evidence="1">
    <location>
        <begin position="43"/>
        <end position="99"/>
    </location>
</feature>
<feature type="compositionally biased region" description="Low complexity" evidence="1">
    <location>
        <begin position="47"/>
        <end position="60"/>
    </location>
</feature>
<name>A0A067SUI0_GALM3</name>
<dbReference type="AlphaFoldDB" id="A0A067SUI0"/>
<dbReference type="OrthoDB" id="3257768at2759"/>
<reference evidence="4" key="1">
    <citation type="journal article" date="2014" name="Proc. Natl. Acad. Sci. U.S.A.">
        <title>Extensive sampling of basidiomycete genomes demonstrates inadequacy of the white-rot/brown-rot paradigm for wood decay fungi.</title>
        <authorList>
            <person name="Riley R."/>
            <person name="Salamov A.A."/>
            <person name="Brown D.W."/>
            <person name="Nagy L.G."/>
            <person name="Floudas D."/>
            <person name="Held B.W."/>
            <person name="Levasseur A."/>
            <person name="Lombard V."/>
            <person name="Morin E."/>
            <person name="Otillar R."/>
            <person name="Lindquist E.A."/>
            <person name="Sun H."/>
            <person name="LaButti K.M."/>
            <person name="Schmutz J."/>
            <person name="Jabbour D."/>
            <person name="Luo H."/>
            <person name="Baker S.E."/>
            <person name="Pisabarro A.G."/>
            <person name="Walton J.D."/>
            <person name="Blanchette R.A."/>
            <person name="Henrissat B."/>
            <person name="Martin F."/>
            <person name="Cullen D."/>
            <person name="Hibbett D.S."/>
            <person name="Grigoriev I.V."/>
        </authorList>
    </citation>
    <scope>NUCLEOTIDE SEQUENCE [LARGE SCALE GENOMIC DNA]</scope>
    <source>
        <strain evidence="4">CBS 339.88</strain>
    </source>
</reference>
<accession>A0A067SUI0</accession>
<evidence type="ECO:0000259" key="2">
    <source>
        <dbReference type="Pfam" id="PF18803"/>
    </source>
</evidence>
<proteinExistence type="predicted"/>
<evidence type="ECO:0000313" key="3">
    <source>
        <dbReference type="EMBL" id="KDR70418.1"/>
    </source>
</evidence>
<organism evidence="3 4">
    <name type="scientific">Galerina marginata (strain CBS 339.88)</name>
    <dbReference type="NCBI Taxonomy" id="685588"/>
    <lineage>
        <taxon>Eukaryota</taxon>
        <taxon>Fungi</taxon>
        <taxon>Dikarya</taxon>
        <taxon>Basidiomycota</taxon>
        <taxon>Agaricomycotina</taxon>
        <taxon>Agaricomycetes</taxon>
        <taxon>Agaricomycetidae</taxon>
        <taxon>Agaricales</taxon>
        <taxon>Agaricineae</taxon>
        <taxon>Strophariaceae</taxon>
        <taxon>Galerina</taxon>
    </lineage>
</organism>
<sequence length="1011" mass="115613">MSEPRKRARIRTRGAVGFMDPPSDEEVEVDINATSNTINGEVKYDYSTSTSKRAKTAATSIPQTSRNSQLEPGPISSNFRLNTGSKQPNPKDEEKRKQGASVMMATFERLIPSLHASLLSREYDQNLGKSCLCGSTAALYRCRSCAHSPLRCKSCILNDHFLAPWHHIDEWAGTHFERTSLYRLGYRLRLGHGGGCCPNRGEASTVENIVAVHSNGFHMTSIEFCACDALKTSADQLLKVDLFPASFERPETVFTFELLDSFEKLSLKSKINAYDFHLTLQEMTNAAFPQDVPNRYHEFVRVYRVWNHMAQTRRSGQCHSFDDALPHRRKGSVTVRCPACPEVHFNVDQKTVELAAEDEAHKYTLFISADGNFKLQRKNKRGDPDDVSLNSGRGYFVADAPYRIYLSHAGDCQEDCICTHLRAVKFRNVIRFKNAVVSGVIVIQCARHGFYLPQGIADLKLGEAFRNTDYVLAYSLSDAQDQRWIMLSYDIFCSYHINLEKRFMKYFPSMLAIIRKMRGAIPKLHIKNHEEACQYRWAFNFLPYSGETVGEMIEGSHSEQNGAAASTKEMNAGHRHDSLDGIINYWNWTKFHSMSASLYRSYIKCLDTLKTREKTFVEYSARFSSDLISKWEAIDDTPRSVGKRKVISAHQPKFNQRPPTQAKAHQKLVHEEYVRELAGIGIIGEAATISKGLNLERDQLTIRALVALEPKSSADDKKLQNARQKLRNDLVDWREKQFDLFPLLKEETKITSVDYLMPEKERLLLPSDFQEACRIRLGLTSAARAEYEIREGRAHDCLDEVRRCIQTYNHHITIKANDVCGQRYATRARGIVDKLDADTQKAADTYNFTRNALLKLGLSPTDPVLKPLLTNELWAKNAAMPPKLGDSRKEDPWFWHVACPDGLSPEEKAEFYLENDRVKWFREQSLRNRAREEREILDEEFKRTIRSYGHLQSVWISQGEKATEPGSRAYAYKQAAMLGRLSRDCTEAREKALSKAEIYDKWFNEYILPLK</sequence>
<dbReference type="HOGENOM" id="CLU_003703_13_1_1"/>
<dbReference type="InterPro" id="IPR040521">
    <property type="entry name" value="KDZ"/>
</dbReference>
<feature type="domain" description="CxC2-like cysteine cluster KDZ transposase-associated" evidence="2">
    <location>
        <begin position="181"/>
        <end position="286"/>
    </location>
</feature>
<dbReference type="InterPro" id="IPR041457">
    <property type="entry name" value="CxC2_KDZ-assoc"/>
</dbReference>
<gene>
    <name evidence="3" type="ORF">GALMADRAFT_144718</name>
</gene>
<evidence type="ECO:0000256" key="1">
    <source>
        <dbReference type="SAM" id="MobiDB-lite"/>
    </source>
</evidence>
<dbReference type="STRING" id="685588.A0A067SUI0"/>
<dbReference type="EMBL" id="KL142397">
    <property type="protein sequence ID" value="KDR70418.1"/>
    <property type="molecule type" value="Genomic_DNA"/>
</dbReference>
<dbReference type="Pfam" id="PF18803">
    <property type="entry name" value="CxC2"/>
    <property type="match status" value="1"/>
</dbReference>
<evidence type="ECO:0000313" key="4">
    <source>
        <dbReference type="Proteomes" id="UP000027222"/>
    </source>
</evidence>
<dbReference type="Pfam" id="PF18758">
    <property type="entry name" value="KDZ"/>
    <property type="match status" value="1"/>
</dbReference>
<keyword evidence="4" id="KW-1185">Reference proteome</keyword>